<dbReference type="AlphaFoldDB" id="A0A2U2AM84"/>
<dbReference type="InterPro" id="IPR038765">
    <property type="entry name" value="Papain-like_cys_pep_sf"/>
</dbReference>
<evidence type="ECO:0008006" key="4">
    <source>
        <dbReference type="Google" id="ProtNLM"/>
    </source>
</evidence>
<evidence type="ECO:0000313" key="2">
    <source>
        <dbReference type="EMBL" id="PWD84321.1"/>
    </source>
</evidence>
<dbReference type="EMBL" id="QEWR01000002">
    <property type="protein sequence ID" value="PWD84321.1"/>
    <property type="molecule type" value="Genomic_DNA"/>
</dbReference>
<sequence>MLYKFGLIHFLGRSLMRNYPKRNYPKRNYFKIFRPFSVLLSLGRLAQGYVRSINRRVRLLLIVLSLFCITLLIALIVVLEIDLNPFSNQEYYQPWDSTYRDQLAVGDIVFRTAYGKESRFVQWISGGEFSHIALITAVEPEIIVTHATTNDEETLPNQVLATPIEKFLSPTFAKTYLIARPEFLPDIERFYFAEMVAARVGEPYILKGREEENLYCTTLLEIPLQQFAPHLATQLSWQELSLPGVAGEYLFPDAFLSLPDMRPLLIDDQWIEDL</sequence>
<keyword evidence="1" id="KW-1133">Transmembrane helix</keyword>
<dbReference type="Proteomes" id="UP000244948">
    <property type="component" value="Unassembled WGS sequence"/>
</dbReference>
<protein>
    <recommendedName>
        <fullName evidence="4">Permuted papain-like amidase YaeF/Yiix C92 family enzyme</fullName>
    </recommendedName>
</protein>
<keyword evidence="1" id="KW-0472">Membrane</keyword>
<dbReference type="Gene3D" id="3.90.1720.10">
    <property type="entry name" value="endopeptidase domain like (from Nostoc punctiforme)"/>
    <property type="match status" value="1"/>
</dbReference>
<gene>
    <name evidence="2" type="ORF">DC082_01905</name>
</gene>
<accession>A0A2U2AM84</accession>
<comment type="caution">
    <text evidence="2">The sequence shown here is derived from an EMBL/GenBank/DDBJ whole genome shotgun (WGS) entry which is preliminary data.</text>
</comment>
<reference evidence="2 3" key="1">
    <citation type="journal article" date="2018" name="Genome Announc.">
        <title>Ignatzschineria cameli sp. nov., isolated from necrotic foot tissue of dromedaries (Camelus dromedarius) and associated maggots (Wohlfahrtia species) in Dubai.</title>
        <authorList>
            <person name="Tsang C.C."/>
            <person name="Tang J.Y."/>
            <person name="Fong J.Y."/>
            <person name="Kinne J."/>
            <person name="Lee H.H."/>
            <person name="Joseph M."/>
            <person name="Jose S."/>
            <person name="Schuster R.K."/>
            <person name="Tang Y."/>
            <person name="Sivakumar S."/>
            <person name="Chen J.H."/>
            <person name="Teng J.L."/>
            <person name="Lau S.K."/>
            <person name="Wernery U."/>
            <person name="Woo P.C."/>
        </authorList>
    </citation>
    <scope>NUCLEOTIDE SEQUENCE [LARGE SCALE GENOMIC DNA]</scope>
    <source>
        <strain evidence="2 3">KCTC 22643</strain>
    </source>
</reference>
<keyword evidence="1" id="KW-0812">Transmembrane</keyword>
<keyword evidence="3" id="KW-1185">Reference proteome</keyword>
<name>A0A2U2AM84_9GAMM</name>
<dbReference type="SUPFAM" id="SSF54001">
    <property type="entry name" value="Cysteine proteinases"/>
    <property type="match status" value="1"/>
</dbReference>
<proteinExistence type="predicted"/>
<feature type="transmembrane region" description="Helical" evidence="1">
    <location>
        <begin position="58"/>
        <end position="79"/>
    </location>
</feature>
<evidence type="ECO:0000256" key="1">
    <source>
        <dbReference type="SAM" id="Phobius"/>
    </source>
</evidence>
<organism evidence="2 3">
    <name type="scientific">Ignatzschineria indica</name>
    <dbReference type="NCBI Taxonomy" id="472583"/>
    <lineage>
        <taxon>Bacteria</taxon>
        <taxon>Pseudomonadati</taxon>
        <taxon>Pseudomonadota</taxon>
        <taxon>Gammaproteobacteria</taxon>
        <taxon>Cardiobacteriales</taxon>
        <taxon>Ignatzschineriaceae</taxon>
        <taxon>Ignatzschineria</taxon>
    </lineage>
</organism>
<evidence type="ECO:0000313" key="3">
    <source>
        <dbReference type="Proteomes" id="UP000244948"/>
    </source>
</evidence>